<dbReference type="PROSITE" id="PS50011">
    <property type="entry name" value="PROTEIN_KINASE_DOM"/>
    <property type="match status" value="1"/>
</dbReference>
<dbReference type="AlphaFoldDB" id="A0A0C9SWA8"/>
<accession>A0A0C9SWA8</accession>
<reference evidence="3" key="2">
    <citation type="submission" date="2015-01" db="EMBL/GenBank/DDBJ databases">
        <title>Evolutionary Origins and Diversification of the Mycorrhizal Mutualists.</title>
        <authorList>
            <consortium name="DOE Joint Genome Institute"/>
            <consortium name="Mycorrhizal Genomics Consortium"/>
            <person name="Kohler A."/>
            <person name="Kuo A."/>
            <person name="Nagy L.G."/>
            <person name="Floudas D."/>
            <person name="Copeland A."/>
            <person name="Barry K.W."/>
            <person name="Cichocki N."/>
            <person name="Veneault-Fourrey C."/>
            <person name="LaButti K."/>
            <person name="Lindquist E.A."/>
            <person name="Lipzen A."/>
            <person name="Lundell T."/>
            <person name="Morin E."/>
            <person name="Murat C."/>
            <person name="Riley R."/>
            <person name="Ohm R."/>
            <person name="Sun H."/>
            <person name="Tunlid A."/>
            <person name="Henrissat B."/>
            <person name="Grigoriev I.V."/>
            <person name="Hibbett D.S."/>
            <person name="Martin F."/>
        </authorList>
    </citation>
    <scope>NUCLEOTIDE SEQUENCE [LARGE SCALE GENOMIC DNA]</scope>
    <source>
        <strain evidence="3">ATCC 200175</strain>
    </source>
</reference>
<dbReference type="SUPFAM" id="SSF56112">
    <property type="entry name" value="Protein kinase-like (PK-like)"/>
    <property type="match status" value="1"/>
</dbReference>
<feature type="domain" description="Protein kinase" evidence="1">
    <location>
        <begin position="1"/>
        <end position="209"/>
    </location>
</feature>
<evidence type="ECO:0000313" key="3">
    <source>
        <dbReference type="Proteomes" id="UP000053647"/>
    </source>
</evidence>
<dbReference type="GO" id="GO:0004672">
    <property type="term" value="F:protein kinase activity"/>
    <property type="evidence" value="ECO:0007669"/>
    <property type="project" value="InterPro"/>
</dbReference>
<organism evidence="2 3">
    <name type="scientific">Paxillus involutus ATCC 200175</name>
    <dbReference type="NCBI Taxonomy" id="664439"/>
    <lineage>
        <taxon>Eukaryota</taxon>
        <taxon>Fungi</taxon>
        <taxon>Dikarya</taxon>
        <taxon>Basidiomycota</taxon>
        <taxon>Agaricomycotina</taxon>
        <taxon>Agaricomycetes</taxon>
        <taxon>Agaricomycetidae</taxon>
        <taxon>Boletales</taxon>
        <taxon>Paxilineae</taxon>
        <taxon>Paxillaceae</taxon>
        <taxon>Paxillus</taxon>
    </lineage>
</organism>
<dbReference type="Pfam" id="PF06293">
    <property type="entry name" value="Kdo"/>
    <property type="match status" value="1"/>
</dbReference>
<keyword evidence="3" id="KW-1185">Reference proteome</keyword>
<proteinExistence type="predicted"/>
<dbReference type="GO" id="GO:0005524">
    <property type="term" value="F:ATP binding"/>
    <property type="evidence" value="ECO:0007669"/>
    <property type="project" value="InterPro"/>
</dbReference>
<protein>
    <recommendedName>
        <fullName evidence="1">Protein kinase domain-containing protein</fullName>
    </recommendedName>
</protein>
<dbReference type="OrthoDB" id="4062651at2759"/>
<name>A0A0C9SWA8_PAXIN</name>
<dbReference type="Gene3D" id="1.10.510.10">
    <property type="entry name" value="Transferase(Phosphotransferase) domain 1"/>
    <property type="match status" value="1"/>
</dbReference>
<evidence type="ECO:0000259" key="1">
    <source>
        <dbReference type="PROSITE" id="PS50011"/>
    </source>
</evidence>
<dbReference type="InterPro" id="IPR011009">
    <property type="entry name" value="Kinase-like_dom_sf"/>
</dbReference>
<dbReference type="EMBL" id="KN819348">
    <property type="protein sequence ID" value="KIJ13799.1"/>
    <property type="molecule type" value="Genomic_DNA"/>
</dbReference>
<dbReference type="HOGENOM" id="CLU_013871_0_0_1"/>
<dbReference type="InterPro" id="IPR000719">
    <property type="entry name" value="Prot_kinase_dom"/>
</dbReference>
<gene>
    <name evidence="2" type="ORF">PAXINDRAFT_170116</name>
</gene>
<reference evidence="2 3" key="1">
    <citation type="submission" date="2014-06" db="EMBL/GenBank/DDBJ databases">
        <authorList>
            <consortium name="DOE Joint Genome Institute"/>
            <person name="Kuo A."/>
            <person name="Kohler A."/>
            <person name="Nagy L.G."/>
            <person name="Floudas D."/>
            <person name="Copeland A."/>
            <person name="Barry K.W."/>
            <person name="Cichocki N."/>
            <person name="Veneault-Fourrey C."/>
            <person name="LaButti K."/>
            <person name="Lindquist E.A."/>
            <person name="Lipzen A."/>
            <person name="Lundell T."/>
            <person name="Morin E."/>
            <person name="Murat C."/>
            <person name="Sun H."/>
            <person name="Tunlid A."/>
            <person name="Henrissat B."/>
            <person name="Grigoriev I.V."/>
            <person name="Hibbett D.S."/>
            <person name="Martin F."/>
            <person name="Nordberg H.P."/>
            <person name="Cantor M.N."/>
            <person name="Hua S.X."/>
        </authorList>
    </citation>
    <scope>NUCLEOTIDE SEQUENCE [LARGE SCALE GENOMIC DNA]</scope>
    <source>
        <strain evidence="2 3">ATCC 200175</strain>
    </source>
</reference>
<sequence>MLSSPERRPTLFPHCTSFTSLDDSSQKRFRYEEQPLDDKLIFFGTLFEDTEVAICIKFVRCYSREAHLCCASLGFAPNLRGFEQIPGGWFMVVMDKLVGYKSLADLSDSAESHLPESVFEAISEQLKQLHLGGFVHGDIRDTNIMLKEDNQQQFMIIDFDWAGKIDEVRYPPYVNGRDIWRPEDAYDGELIQAGHDKAMLNRIRHVGGE</sequence>
<evidence type="ECO:0000313" key="2">
    <source>
        <dbReference type="EMBL" id="KIJ13799.1"/>
    </source>
</evidence>
<dbReference type="Proteomes" id="UP000053647">
    <property type="component" value="Unassembled WGS sequence"/>
</dbReference>